<dbReference type="PANTHER" id="PTHR43861">
    <property type="entry name" value="TRANS-ACONITATE 2-METHYLTRANSFERASE-RELATED"/>
    <property type="match status" value="1"/>
</dbReference>
<dbReference type="InterPro" id="IPR023506">
    <property type="entry name" value="Trans-aconitate_MeTrfase"/>
</dbReference>
<dbReference type="InterPro" id="IPR029063">
    <property type="entry name" value="SAM-dependent_MTases_sf"/>
</dbReference>
<dbReference type="GO" id="GO:0005737">
    <property type="term" value="C:cytoplasm"/>
    <property type="evidence" value="ECO:0007669"/>
    <property type="project" value="UniProtKB-SubCell"/>
</dbReference>
<dbReference type="RefSeq" id="WP_085882049.1">
    <property type="nucleotide sequence ID" value="NZ_FWFR01000001.1"/>
</dbReference>
<comment type="subcellular location">
    <subcellularLocation>
        <location evidence="5">Cytoplasm</location>
    </subcellularLocation>
</comment>
<keyword evidence="1 5" id="KW-0963">Cytoplasm</keyword>
<organism evidence="7 8">
    <name type="scientific">Oceanibacterium hippocampi</name>
    <dbReference type="NCBI Taxonomy" id="745714"/>
    <lineage>
        <taxon>Bacteria</taxon>
        <taxon>Pseudomonadati</taxon>
        <taxon>Pseudomonadota</taxon>
        <taxon>Alphaproteobacteria</taxon>
        <taxon>Sneathiellales</taxon>
        <taxon>Sneathiellaceae</taxon>
        <taxon>Oceanibacterium</taxon>
    </lineage>
</organism>
<evidence type="ECO:0000313" key="7">
    <source>
        <dbReference type="EMBL" id="SLN25404.1"/>
    </source>
</evidence>
<dbReference type="EMBL" id="FWFR01000001">
    <property type="protein sequence ID" value="SLN25404.1"/>
    <property type="molecule type" value="Genomic_DNA"/>
</dbReference>
<comment type="similarity">
    <text evidence="5">Belongs to the methyltransferase superfamily. Tam family.</text>
</comment>
<evidence type="ECO:0000259" key="6">
    <source>
        <dbReference type="Pfam" id="PF13649"/>
    </source>
</evidence>
<dbReference type="CDD" id="cd02440">
    <property type="entry name" value="AdoMet_MTases"/>
    <property type="match status" value="1"/>
</dbReference>
<evidence type="ECO:0000256" key="3">
    <source>
        <dbReference type="ARBA" id="ARBA00022679"/>
    </source>
</evidence>
<dbReference type="Proteomes" id="UP000193200">
    <property type="component" value="Unassembled WGS sequence"/>
</dbReference>
<evidence type="ECO:0000313" key="8">
    <source>
        <dbReference type="Proteomes" id="UP000193200"/>
    </source>
</evidence>
<sequence length="255" mass="29045">MTWDPATYLQFADQRLRPAIDLMARIDLSRPMLIYDLGCGAGNVTSLLRERWREAVITGVDSSAEMLKAAADSHHGIEWRQADIASFSPTDRAELIFSNAALHWLGDHETLFPRLLGLAARDGMLAVQMPDNFDQPSHVALAETAEDRRWRDKLAHLIRPAPVHGAEFYRSCLGPQASDVDVWRTTYYHEMEGEDPVYRWTSGTALRPFLAPLDETEKASFVEIYKARLREAYRPAADGRMLFPFRRLFIVARRA</sequence>
<keyword evidence="4 5" id="KW-0949">S-adenosyl-L-methionine</keyword>
<evidence type="ECO:0000256" key="1">
    <source>
        <dbReference type="ARBA" id="ARBA00022490"/>
    </source>
</evidence>
<evidence type="ECO:0000256" key="2">
    <source>
        <dbReference type="ARBA" id="ARBA00022603"/>
    </source>
</evidence>
<reference evidence="7 8" key="1">
    <citation type="submission" date="2017-03" db="EMBL/GenBank/DDBJ databases">
        <authorList>
            <person name="Afonso C.L."/>
            <person name="Miller P.J."/>
            <person name="Scott M.A."/>
            <person name="Spackman E."/>
            <person name="Goraichik I."/>
            <person name="Dimitrov K.M."/>
            <person name="Suarez D.L."/>
            <person name="Swayne D.E."/>
        </authorList>
    </citation>
    <scope>NUCLEOTIDE SEQUENCE [LARGE SCALE GENOMIC DNA]</scope>
    <source>
        <strain evidence="7 8">CECT 7691</strain>
    </source>
</reference>
<evidence type="ECO:0000256" key="4">
    <source>
        <dbReference type="ARBA" id="ARBA00022691"/>
    </source>
</evidence>
<feature type="domain" description="Methyltransferase" evidence="6">
    <location>
        <begin position="34"/>
        <end position="114"/>
    </location>
</feature>
<comment type="catalytic activity">
    <reaction evidence="5">
        <text>trans-aconitate + S-adenosyl-L-methionine = (E)-3-(methoxycarbonyl)pent-2-enedioate + S-adenosyl-L-homocysteine</text>
        <dbReference type="Rhea" id="RHEA:14969"/>
        <dbReference type="ChEBI" id="CHEBI:15708"/>
        <dbReference type="ChEBI" id="CHEBI:57470"/>
        <dbReference type="ChEBI" id="CHEBI:57856"/>
        <dbReference type="ChEBI" id="CHEBI:59789"/>
        <dbReference type="EC" id="2.1.1.144"/>
    </reaction>
</comment>
<dbReference type="AlphaFoldDB" id="A0A1Y5RUD7"/>
<dbReference type="GO" id="GO:0032259">
    <property type="term" value="P:methylation"/>
    <property type="evidence" value="ECO:0007669"/>
    <property type="project" value="UniProtKB-KW"/>
</dbReference>
<dbReference type="HAMAP" id="MF_00560">
    <property type="entry name" value="Tran_acon_Me_trans"/>
    <property type="match status" value="1"/>
</dbReference>
<keyword evidence="2 5" id="KW-0489">Methyltransferase</keyword>
<dbReference type="SUPFAM" id="SSF53335">
    <property type="entry name" value="S-adenosyl-L-methionine-dependent methyltransferases"/>
    <property type="match status" value="1"/>
</dbReference>
<name>A0A1Y5RUD7_9PROT</name>
<dbReference type="OrthoDB" id="9795085at2"/>
<dbReference type="Gene3D" id="3.40.50.150">
    <property type="entry name" value="Vaccinia Virus protein VP39"/>
    <property type="match status" value="1"/>
</dbReference>
<dbReference type="EC" id="2.1.1.144" evidence="5"/>
<evidence type="ECO:0000256" key="5">
    <source>
        <dbReference type="HAMAP-Rule" id="MF_00560"/>
    </source>
</evidence>
<dbReference type="PANTHER" id="PTHR43861:SF1">
    <property type="entry name" value="TRANS-ACONITATE 2-METHYLTRANSFERASE"/>
    <property type="match status" value="1"/>
</dbReference>
<keyword evidence="8" id="KW-1185">Reference proteome</keyword>
<protein>
    <recommendedName>
        <fullName evidence="5">Trans-aconitate 2-methyltransferase</fullName>
        <ecNumber evidence="5">2.1.1.144</ecNumber>
    </recommendedName>
</protein>
<proteinExistence type="inferred from homology"/>
<dbReference type="FunCoup" id="A0A1Y5RUD7">
    <property type="interactions" value="88"/>
</dbReference>
<dbReference type="InterPro" id="IPR023149">
    <property type="entry name" value="Trans_acon_MeTrfase_C"/>
</dbReference>
<dbReference type="InParanoid" id="A0A1Y5RUD7"/>
<comment type="function">
    <text evidence="5">Catalyzes the S-adenosylmethionine monomethyl esterification of trans-aconitate.</text>
</comment>
<dbReference type="GO" id="GO:0030798">
    <property type="term" value="F:trans-aconitate 2-methyltransferase activity"/>
    <property type="evidence" value="ECO:0007669"/>
    <property type="project" value="UniProtKB-UniRule"/>
</dbReference>
<gene>
    <name evidence="5 7" type="primary">tam</name>
    <name evidence="7" type="ORF">OCH7691_00740</name>
</gene>
<dbReference type="Gene3D" id="1.10.150.290">
    <property type="entry name" value="S-adenosyl-L-methionine-dependent methyltransferases"/>
    <property type="match status" value="1"/>
</dbReference>
<dbReference type="InterPro" id="IPR041698">
    <property type="entry name" value="Methyltransf_25"/>
</dbReference>
<accession>A0A1Y5RUD7</accession>
<dbReference type="Pfam" id="PF13649">
    <property type="entry name" value="Methyltransf_25"/>
    <property type="match status" value="1"/>
</dbReference>
<keyword evidence="3 5" id="KW-0808">Transferase</keyword>